<evidence type="ECO:0000256" key="3">
    <source>
        <dbReference type="ARBA" id="ARBA00022448"/>
    </source>
</evidence>
<name>A0AAX3M3F1_9BACL</name>
<accession>A0AAX3M3F1</accession>
<dbReference type="PANTHER" id="PTHR23514">
    <property type="entry name" value="BYPASS OF STOP CODON PROTEIN 6"/>
    <property type="match status" value="1"/>
</dbReference>
<evidence type="ECO:0000256" key="6">
    <source>
        <dbReference type="ARBA" id="ARBA00023136"/>
    </source>
</evidence>
<evidence type="ECO:0000313" key="10">
    <source>
        <dbReference type="Proteomes" id="UP001220509"/>
    </source>
</evidence>
<evidence type="ECO:0000256" key="4">
    <source>
        <dbReference type="ARBA" id="ARBA00022692"/>
    </source>
</evidence>
<evidence type="ECO:0000313" key="9">
    <source>
        <dbReference type="EMBL" id="WCT56777.1"/>
    </source>
</evidence>
<gene>
    <name evidence="9" type="ORF">PQ456_04430</name>
</gene>
<organism evidence="9 10">
    <name type="scientific">Paenibacillus kyungheensis</name>
    <dbReference type="NCBI Taxonomy" id="1452732"/>
    <lineage>
        <taxon>Bacteria</taxon>
        <taxon>Bacillati</taxon>
        <taxon>Bacillota</taxon>
        <taxon>Bacilli</taxon>
        <taxon>Bacillales</taxon>
        <taxon>Paenibacillaceae</taxon>
        <taxon>Paenibacillus</taxon>
    </lineage>
</organism>
<dbReference type="InterPro" id="IPR036259">
    <property type="entry name" value="MFS_trans_sf"/>
</dbReference>
<reference evidence="9 10" key="1">
    <citation type="submission" date="2023-02" db="EMBL/GenBank/DDBJ databases">
        <title>Genome sequence of Paenibacillus kyungheensis KACC 18744.</title>
        <authorList>
            <person name="Kim S."/>
            <person name="Heo J."/>
            <person name="Kwon S.-W."/>
        </authorList>
    </citation>
    <scope>NUCLEOTIDE SEQUENCE [LARGE SCALE GENOMIC DNA]</scope>
    <source>
        <strain evidence="9 10">KACC 18744</strain>
    </source>
</reference>
<sequence length="428" mass="46384">MKRLIWMGSLFYLLMGAIKVTVAAIVTVLLPLYDRDYTDAGALIFIEFGASIIGMLIQPWLANRISKKTMLHIGAIGVAICYILIAFLPPWSILIVGIAIAGFLGGIIESVIAAVILEGLQSNAAIAMSRLEIAFGVGSLLFPLAIGMLVRSGLWNYALLGIAVYCIFLSLFVRFSRFEGVEALFLPRHLTDLPHVVPATAASSGPVGAVVAAAATNHPSARLKRLWVGGSLLLPSFVFLFFLYGATDIGLVNYLPSLMLETGMADAGTAPISVTVFWAAMIVGRMFAGYEAERIGYRRYLFIHWSSMIVLLSLFALNRNPVISYILIVLLGLMLSGLYVVTLVYMKKLMPKNIARNTSIVMAGCAIGGGLFSVVAGRMLDTLSPSYVQWMMAIVALFSLITYVLYAKESNMQIEQTELAPTEGTINS</sequence>
<evidence type="ECO:0000256" key="2">
    <source>
        <dbReference type="ARBA" id="ARBA00008335"/>
    </source>
</evidence>
<dbReference type="Pfam" id="PF07690">
    <property type="entry name" value="MFS_1"/>
    <property type="match status" value="1"/>
</dbReference>
<keyword evidence="3" id="KW-0813">Transport</keyword>
<evidence type="ECO:0000256" key="5">
    <source>
        <dbReference type="ARBA" id="ARBA00022989"/>
    </source>
</evidence>
<dbReference type="GO" id="GO:0005886">
    <property type="term" value="C:plasma membrane"/>
    <property type="evidence" value="ECO:0007669"/>
    <property type="project" value="UniProtKB-SubCell"/>
</dbReference>
<dbReference type="Proteomes" id="UP001220509">
    <property type="component" value="Chromosome"/>
</dbReference>
<feature type="domain" description="Major facilitator superfamily (MFS) profile" evidence="8">
    <location>
        <begin position="4"/>
        <end position="411"/>
    </location>
</feature>
<evidence type="ECO:0000256" key="7">
    <source>
        <dbReference type="SAM" id="Phobius"/>
    </source>
</evidence>
<protein>
    <submittedName>
        <fullName evidence="9">MFS transporter</fullName>
    </submittedName>
</protein>
<feature type="transmembrane region" description="Helical" evidence="7">
    <location>
        <begin position="387"/>
        <end position="406"/>
    </location>
</feature>
<feature type="transmembrane region" description="Helical" evidence="7">
    <location>
        <begin position="323"/>
        <end position="346"/>
    </location>
</feature>
<dbReference type="GO" id="GO:0022857">
    <property type="term" value="F:transmembrane transporter activity"/>
    <property type="evidence" value="ECO:0007669"/>
    <property type="project" value="InterPro"/>
</dbReference>
<comment type="subcellular location">
    <subcellularLocation>
        <location evidence="1">Cell membrane</location>
        <topology evidence="1">Multi-pass membrane protein</topology>
    </subcellularLocation>
</comment>
<dbReference type="AlphaFoldDB" id="A0AAX3M3F1"/>
<evidence type="ECO:0000256" key="1">
    <source>
        <dbReference type="ARBA" id="ARBA00004651"/>
    </source>
</evidence>
<proteinExistence type="inferred from homology"/>
<feature type="transmembrane region" description="Helical" evidence="7">
    <location>
        <begin position="69"/>
        <end position="88"/>
    </location>
</feature>
<feature type="transmembrane region" description="Helical" evidence="7">
    <location>
        <begin position="154"/>
        <end position="173"/>
    </location>
</feature>
<keyword evidence="4 7" id="KW-0812">Transmembrane</keyword>
<feature type="transmembrane region" description="Helical" evidence="7">
    <location>
        <begin position="94"/>
        <end position="117"/>
    </location>
</feature>
<dbReference type="Gene3D" id="1.20.1250.20">
    <property type="entry name" value="MFS general substrate transporter like domains"/>
    <property type="match status" value="2"/>
</dbReference>
<dbReference type="PANTHER" id="PTHR23514:SF3">
    <property type="entry name" value="BYPASS OF STOP CODON PROTEIN 6"/>
    <property type="match status" value="1"/>
</dbReference>
<feature type="transmembrane region" description="Helical" evidence="7">
    <location>
        <begin position="129"/>
        <end position="148"/>
    </location>
</feature>
<keyword evidence="10" id="KW-1185">Reference proteome</keyword>
<dbReference type="KEGG" id="pka:PQ456_04430"/>
<keyword evidence="5 7" id="KW-1133">Transmembrane helix</keyword>
<feature type="transmembrane region" description="Helical" evidence="7">
    <location>
        <begin position="267"/>
        <end position="288"/>
    </location>
</feature>
<dbReference type="PROSITE" id="PS50850">
    <property type="entry name" value="MFS"/>
    <property type="match status" value="1"/>
</dbReference>
<comment type="similarity">
    <text evidence="2">Belongs to the major facilitator superfamily.</text>
</comment>
<feature type="transmembrane region" description="Helical" evidence="7">
    <location>
        <begin position="358"/>
        <end position="375"/>
    </location>
</feature>
<keyword evidence="6 7" id="KW-0472">Membrane</keyword>
<feature type="transmembrane region" description="Helical" evidence="7">
    <location>
        <begin position="12"/>
        <end position="33"/>
    </location>
</feature>
<feature type="transmembrane region" description="Helical" evidence="7">
    <location>
        <begin position="39"/>
        <end position="57"/>
    </location>
</feature>
<dbReference type="InterPro" id="IPR051788">
    <property type="entry name" value="MFS_Transporter"/>
</dbReference>
<evidence type="ECO:0000259" key="8">
    <source>
        <dbReference type="PROSITE" id="PS50850"/>
    </source>
</evidence>
<dbReference type="RefSeq" id="WP_273615047.1">
    <property type="nucleotide sequence ID" value="NZ_CP117416.1"/>
</dbReference>
<dbReference type="InterPro" id="IPR020846">
    <property type="entry name" value="MFS_dom"/>
</dbReference>
<dbReference type="SUPFAM" id="SSF103473">
    <property type="entry name" value="MFS general substrate transporter"/>
    <property type="match status" value="1"/>
</dbReference>
<feature type="transmembrane region" description="Helical" evidence="7">
    <location>
        <begin position="226"/>
        <end position="247"/>
    </location>
</feature>
<dbReference type="InterPro" id="IPR011701">
    <property type="entry name" value="MFS"/>
</dbReference>
<feature type="transmembrane region" description="Helical" evidence="7">
    <location>
        <begin position="300"/>
        <end position="317"/>
    </location>
</feature>
<dbReference type="EMBL" id="CP117416">
    <property type="protein sequence ID" value="WCT56777.1"/>
    <property type="molecule type" value="Genomic_DNA"/>
</dbReference>